<feature type="transmembrane region" description="Helical" evidence="1">
    <location>
        <begin position="92"/>
        <end position="113"/>
    </location>
</feature>
<keyword evidence="1" id="KW-1133">Transmembrane helix</keyword>
<dbReference type="Proteomes" id="UP000828390">
    <property type="component" value="Unassembled WGS sequence"/>
</dbReference>
<accession>A0A9D4FV90</accession>
<dbReference type="PANTHER" id="PTHR20948">
    <property type="entry name" value="TRANSMEMBRANE PROTEIN 164"/>
    <property type="match status" value="1"/>
</dbReference>
<dbReference type="AlphaFoldDB" id="A0A9D4FV90"/>
<feature type="transmembrane region" description="Helical" evidence="1">
    <location>
        <begin position="125"/>
        <end position="142"/>
    </location>
</feature>
<feature type="transmembrane region" description="Helical" evidence="1">
    <location>
        <begin position="154"/>
        <end position="172"/>
    </location>
</feature>
<organism evidence="2 3">
    <name type="scientific">Dreissena polymorpha</name>
    <name type="common">Zebra mussel</name>
    <name type="synonym">Mytilus polymorpha</name>
    <dbReference type="NCBI Taxonomy" id="45954"/>
    <lineage>
        <taxon>Eukaryota</taxon>
        <taxon>Metazoa</taxon>
        <taxon>Spiralia</taxon>
        <taxon>Lophotrochozoa</taxon>
        <taxon>Mollusca</taxon>
        <taxon>Bivalvia</taxon>
        <taxon>Autobranchia</taxon>
        <taxon>Heteroconchia</taxon>
        <taxon>Euheterodonta</taxon>
        <taxon>Imparidentia</taxon>
        <taxon>Neoheterodontei</taxon>
        <taxon>Myida</taxon>
        <taxon>Dreissenoidea</taxon>
        <taxon>Dreissenidae</taxon>
        <taxon>Dreissena</taxon>
    </lineage>
</organism>
<evidence type="ECO:0000313" key="3">
    <source>
        <dbReference type="Proteomes" id="UP000828390"/>
    </source>
</evidence>
<keyword evidence="1" id="KW-0812">Transmembrane</keyword>
<comment type="caution">
    <text evidence="2">The sequence shown here is derived from an EMBL/GenBank/DDBJ whole genome shotgun (WGS) entry which is preliminary data.</text>
</comment>
<dbReference type="PANTHER" id="PTHR20948:SF2">
    <property type="entry name" value="TRANSMEMBRANE PROTEIN 164"/>
    <property type="match status" value="1"/>
</dbReference>
<reference evidence="2" key="1">
    <citation type="journal article" date="2019" name="bioRxiv">
        <title>The Genome of the Zebra Mussel, Dreissena polymorpha: A Resource for Invasive Species Research.</title>
        <authorList>
            <person name="McCartney M.A."/>
            <person name="Auch B."/>
            <person name="Kono T."/>
            <person name="Mallez S."/>
            <person name="Zhang Y."/>
            <person name="Obille A."/>
            <person name="Becker A."/>
            <person name="Abrahante J.E."/>
            <person name="Garbe J."/>
            <person name="Badalamenti J.P."/>
            <person name="Herman A."/>
            <person name="Mangelson H."/>
            <person name="Liachko I."/>
            <person name="Sullivan S."/>
            <person name="Sone E.D."/>
            <person name="Koren S."/>
            <person name="Silverstein K.A.T."/>
            <person name="Beckman K.B."/>
            <person name="Gohl D.M."/>
        </authorList>
    </citation>
    <scope>NUCLEOTIDE SEQUENCE</scope>
    <source>
        <strain evidence="2">Duluth1</strain>
        <tissue evidence="2">Whole animal</tissue>
    </source>
</reference>
<feature type="transmembrane region" description="Helical" evidence="1">
    <location>
        <begin position="179"/>
        <end position="196"/>
    </location>
</feature>
<dbReference type="EMBL" id="JAIWYP010000006">
    <property type="protein sequence ID" value="KAH3804209.1"/>
    <property type="molecule type" value="Genomic_DNA"/>
</dbReference>
<name>A0A9D4FV90_DREPO</name>
<reference evidence="2" key="2">
    <citation type="submission" date="2020-11" db="EMBL/GenBank/DDBJ databases">
        <authorList>
            <person name="McCartney M.A."/>
            <person name="Auch B."/>
            <person name="Kono T."/>
            <person name="Mallez S."/>
            <person name="Becker A."/>
            <person name="Gohl D.M."/>
            <person name="Silverstein K.A.T."/>
            <person name="Koren S."/>
            <person name="Bechman K.B."/>
            <person name="Herman A."/>
            <person name="Abrahante J.E."/>
            <person name="Garbe J."/>
        </authorList>
    </citation>
    <scope>NUCLEOTIDE SEQUENCE</scope>
    <source>
        <strain evidence="2">Duluth1</strain>
        <tissue evidence="2">Whole animal</tissue>
    </source>
</reference>
<feature type="transmembrane region" description="Helical" evidence="1">
    <location>
        <begin position="202"/>
        <end position="220"/>
    </location>
</feature>
<keyword evidence="1" id="KW-0472">Membrane</keyword>
<feature type="transmembrane region" description="Helical" evidence="1">
    <location>
        <begin position="300"/>
        <end position="327"/>
    </location>
</feature>
<dbReference type="InterPro" id="IPR026508">
    <property type="entry name" value="TMEM164"/>
</dbReference>
<protein>
    <recommendedName>
        <fullName evidence="4">Transmembrane protein 164</fullName>
    </recommendedName>
</protein>
<feature type="transmembrane region" description="Helical" evidence="1">
    <location>
        <begin position="259"/>
        <end position="279"/>
    </location>
</feature>
<evidence type="ECO:0008006" key="4">
    <source>
        <dbReference type="Google" id="ProtNLM"/>
    </source>
</evidence>
<sequence>MFEWAYAGVDHTLPGNGGQECVDFIPLWQRVAESGLACVFAAICIKFAYKRVTLPETTAVTDKRGDCGKRVLLVAMCLTFGIELGFKLATRQFIWIFNPCHVTSMIQIYILAAPPGKLVTAMFRLHLHMLTGAPIAILFPVINTRLLPFETEVYFIQHILMMIIPYYLMSVGGKKNVNFIQYILMMIIPYYLMSVGDKNEVYFIQHILMMIIPYYLMSVGGKKNVNFIQYILMMIIPYYLMSVGGVYTPEKLRDMSWGILSLGWLYFFHFVPLNYLAVISQVNLNNMLCPAVSDPFYGRLYRICAMGHQVILLPVIGKFIVASSYYFNISRTKDIKEVPVFVDQSQPVDWSGKIDKNCDCSSGHCSGEKGNDRLNSQIMETNREEFSKHKENPEAKNKSADFGVIRRNGMRNNDADTTKLDADDNLTYFSQDCGDAVGTPHTNGHSKQI</sequence>
<proteinExistence type="predicted"/>
<feature type="transmembrane region" description="Helical" evidence="1">
    <location>
        <begin position="227"/>
        <end position="247"/>
    </location>
</feature>
<dbReference type="Pfam" id="PF14808">
    <property type="entry name" value="TMEM164"/>
    <property type="match status" value="2"/>
</dbReference>
<keyword evidence="3" id="KW-1185">Reference proteome</keyword>
<evidence type="ECO:0000256" key="1">
    <source>
        <dbReference type="SAM" id="Phobius"/>
    </source>
</evidence>
<evidence type="ECO:0000313" key="2">
    <source>
        <dbReference type="EMBL" id="KAH3804209.1"/>
    </source>
</evidence>
<gene>
    <name evidence="2" type="ORF">DPMN_132491</name>
</gene>